<name>A0A5S9MLD0_BACIA</name>
<evidence type="ECO:0000313" key="2">
    <source>
        <dbReference type="EMBL" id="BBP93492.1"/>
    </source>
</evidence>
<dbReference type="EMBL" id="AP021906">
    <property type="protein sequence ID" value="BBP93492.1"/>
    <property type="molecule type" value="Genomic_DNA"/>
</dbReference>
<protein>
    <submittedName>
        <fullName evidence="2">Uncharacterized protein</fullName>
    </submittedName>
</protein>
<dbReference type="Proteomes" id="UP000464658">
    <property type="component" value="Chromosome"/>
</dbReference>
<organism evidence="2 3">
    <name type="scientific">Bacillus safensis</name>
    <dbReference type="NCBI Taxonomy" id="561879"/>
    <lineage>
        <taxon>Bacteria</taxon>
        <taxon>Bacillati</taxon>
        <taxon>Bacillota</taxon>
        <taxon>Bacilli</taxon>
        <taxon>Bacillales</taxon>
        <taxon>Bacillaceae</taxon>
        <taxon>Bacillus</taxon>
    </lineage>
</organism>
<evidence type="ECO:0000256" key="1">
    <source>
        <dbReference type="SAM" id="Phobius"/>
    </source>
</evidence>
<feature type="transmembrane region" description="Helical" evidence="1">
    <location>
        <begin position="12"/>
        <end position="34"/>
    </location>
</feature>
<reference evidence="2 3" key="1">
    <citation type="submission" date="2019-12" db="EMBL/GenBank/DDBJ databases">
        <title>Full genome sequence of a Bacillus safensis strain isolated from commercially available natto in Indonesia.</title>
        <authorList>
            <person name="Yoshida M."/>
            <person name="Uomi M."/>
            <person name="Waturangi D."/>
            <person name="Ekaputri J.J."/>
            <person name="Setiamarga D.H.E."/>
        </authorList>
    </citation>
    <scope>NUCLEOTIDE SEQUENCE [LARGE SCALE GENOMIC DNA]</scope>
    <source>
        <strain evidence="2 3">IDN1</strain>
    </source>
</reference>
<keyword evidence="1" id="KW-0472">Membrane</keyword>
<dbReference type="AlphaFoldDB" id="A0A5S9MLD0"/>
<accession>A0A5S9MLD0</accession>
<keyword evidence="1" id="KW-1133">Transmembrane helix</keyword>
<keyword evidence="1" id="KW-0812">Transmembrane</keyword>
<gene>
    <name evidence="2" type="ORF">BsIDN1_71100</name>
</gene>
<sequence length="82" mass="9689">MSKVGFFRSIHFKLTLIYVLLIIVAMQIIGVYFVKQLELEQSLINSYDNSLNQRIYSLSYYLEQDSSKSKAELKEDAQKKRY</sequence>
<evidence type="ECO:0000313" key="3">
    <source>
        <dbReference type="Proteomes" id="UP000464658"/>
    </source>
</evidence>
<proteinExistence type="predicted"/>